<accession>A0AAD8A842</accession>
<gene>
    <name evidence="2" type="ORF">L9F63_014439</name>
</gene>
<keyword evidence="3" id="KW-1185">Reference proteome</keyword>
<proteinExistence type="predicted"/>
<reference evidence="2" key="2">
    <citation type="submission" date="2023-05" db="EMBL/GenBank/DDBJ databases">
        <authorList>
            <person name="Fouks B."/>
        </authorList>
    </citation>
    <scope>NUCLEOTIDE SEQUENCE</scope>
    <source>
        <strain evidence="2">Stay&amp;Tobe</strain>
        <tissue evidence="2">Testes</tissue>
    </source>
</reference>
<dbReference type="Proteomes" id="UP001233999">
    <property type="component" value="Unassembled WGS sequence"/>
</dbReference>
<dbReference type="SUPFAM" id="SSF48371">
    <property type="entry name" value="ARM repeat"/>
    <property type="match status" value="1"/>
</dbReference>
<sequence length="736" mass="82875">MAVLVSDISCIQNSLASLGLGFLKEHAEISHNLLDQLLKILLEDKDGEKVVSKYNVALFIEICSSYLISTIADIEHTFAIFKNVLKDESKENSLLFQGQCLITLTTVLLQGFEMFDEKDLGELFSEHVEFLLSLVKQNNNTSNVHVRSIAASCLSEIELCFPQVLKDHVDSMYTYAIAETSIAHQQYMSLLSLIMEHSLNENTREFALSPYAQGKEISVSQQTDTGFPDIKEMVSFLVDQFPLCSTEGIAMISHNIIGMMMHRPDLQVSAQVLKPLVLQFSSTYSTLAAHIVFLLEKELGSLIFQEKDNFLLLHQLLLNSSHPALSASARLLYLDWLNNYLTRHPDRASSIQNVSCLLPASFDGSQTLFRKLTLLSCVLKNRKGSSTVLLQALSILQKQLKSDSSVKLKSTLMKILYAYLCDHPSEISGDIPRLLVTETTEDTLFIPFTLNFAKCVENTLPESTVPSSLLRSLVTTFTQPDSTATLTTFHLVLDVFLVAIEHDLNICQPKAILNYLMKYVVCEDVCGLLSWSLGHKILFLCYKLMSNYDTVEYFYELCELLKVFISNSEDVDLLDRANMYHSLLVSLSNKKLKQMLVTPKQNLTGVMSSENTFHSTSSFCNLDEPVLQLTKEIVNIHPKENSTVEIIQDIPDDVIKLHMRHLSFVAQKSLIIKGRLETTPKFASKDPIEALAIFFTAPESWGRIEPIMIGHYVKDKPCIVDIECFLYKPYPAVVQV</sequence>
<dbReference type="InterPro" id="IPR016024">
    <property type="entry name" value="ARM-type_fold"/>
</dbReference>
<feature type="domain" description="AP5B1 middle" evidence="1">
    <location>
        <begin position="229"/>
        <end position="592"/>
    </location>
</feature>
<dbReference type="EMBL" id="JASPKZ010003067">
    <property type="protein sequence ID" value="KAJ9594123.1"/>
    <property type="molecule type" value="Genomic_DNA"/>
</dbReference>
<dbReference type="PANTHER" id="PTHR34033">
    <property type="entry name" value="AP-5 COMPLEX SUBUNIT BETA-1"/>
    <property type="match status" value="1"/>
</dbReference>
<organism evidence="2 3">
    <name type="scientific">Diploptera punctata</name>
    <name type="common">Pacific beetle cockroach</name>
    <dbReference type="NCBI Taxonomy" id="6984"/>
    <lineage>
        <taxon>Eukaryota</taxon>
        <taxon>Metazoa</taxon>
        <taxon>Ecdysozoa</taxon>
        <taxon>Arthropoda</taxon>
        <taxon>Hexapoda</taxon>
        <taxon>Insecta</taxon>
        <taxon>Pterygota</taxon>
        <taxon>Neoptera</taxon>
        <taxon>Polyneoptera</taxon>
        <taxon>Dictyoptera</taxon>
        <taxon>Blattodea</taxon>
        <taxon>Blaberoidea</taxon>
        <taxon>Blaberidae</taxon>
        <taxon>Diplopterinae</taxon>
        <taxon>Diploptera</taxon>
    </lineage>
</organism>
<dbReference type="GO" id="GO:0016197">
    <property type="term" value="P:endosomal transport"/>
    <property type="evidence" value="ECO:0007669"/>
    <property type="project" value="InterPro"/>
</dbReference>
<evidence type="ECO:0000313" key="3">
    <source>
        <dbReference type="Proteomes" id="UP001233999"/>
    </source>
</evidence>
<evidence type="ECO:0000259" key="1">
    <source>
        <dbReference type="Pfam" id="PF21588"/>
    </source>
</evidence>
<dbReference type="GO" id="GO:0030119">
    <property type="term" value="C:AP-type membrane coat adaptor complex"/>
    <property type="evidence" value="ECO:0007669"/>
    <property type="project" value="TreeGrafter"/>
</dbReference>
<protein>
    <recommendedName>
        <fullName evidence="1">AP5B1 middle domain-containing protein</fullName>
    </recommendedName>
</protein>
<evidence type="ECO:0000313" key="2">
    <source>
        <dbReference type="EMBL" id="KAJ9594123.1"/>
    </source>
</evidence>
<dbReference type="InterPro" id="IPR048979">
    <property type="entry name" value="AP5B1_middle"/>
</dbReference>
<feature type="non-terminal residue" evidence="2">
    <location>
        <position position="1"/>
    </location>
</feature>
<dbReference type="AlphaFoldDB" id="A0AAD8A842"/>
<dbReference type="PANTHER" id="PTHR34033:SF1">
    <property type="entry name" value="AP-5 COMPLEX SUBUNIT BETA-1"/>
    <property type="match status" value="1"/>
</dbReference>
<name>A0AAD8A842_DIPPU</name>
<reference evidence="2" key="1">
    <citation type="journal article" date="2023" name="IScience">
        <title>Live-bearing cockroach genome reveals convergent evolutionary mechanisms linked to viviparity in insects and beyond.</title>
        <authorList>
            <person name="Fouks B."/>
            <person name="Harrison M.C."/>
            <person name="Mikhailova A.A."/>
            <person name="Marchal E."/>
            <person name="English S."/>
            <person name="Carruthers M."/>
            <person name="Jennings E.C."/>
            <person name="Chiamaka E.L."/>
            <person name="Frigard R.A."/>
            <person name="Pippel M."/>
            <person name="Attardo G.M."/>
            <person name="Benoit J.B."/>
            <person name="Bornberg-Bauer E."/>
            <person name="Tobe S.S."/>
        </authorList>
    </citation>
    <scope>NUCLEOTIDE SEQUENCE</scope>
    <source>
        <strain evidence="2">Stay&amp;Tobe</strain>
    </source>
</reference>
<comment type="caution">
    <text evidence="2">The sequence shown here is derived from an EMBL/GenBank/DDBJ whole genome shotgun (WGS) entry which is preliminary data.</text>
</comment>
<dbReference type="Pfam" id="PF21588">
    <property type="entry name" value="AP5B1_middle"/>
    <property type="match status" value="1"/>
</dbReference>
<dbReference type="InterPro" id="IPR038741">
    <property type="entry name" value="AP5B1"/>
</dbReference>
<dbReference type="GO" id="GO:0005765">
    <property type="term" value="C:lysosomal membrane"/>
    <property type="evidence" value="ECO:0007669"/>
    <property type="project" value="TreeGrafter"/>
</dbReference>